<dbReference type="Pfam" id="PF14368">
    <property type="entry name" value="LTP_2"/>
    <property type="match status" value="1"/>
</dbReference>
<dbReference type="PANTHER" id="PTHR33122:SF60">
    <property type="entry name" value="LIPID-TRANSFER PROTEIN DIR1-RELATED"/>
    <property type="match status" value="1"/>
</dbReference>
<comment type="caution">
    <text evidence="3">The sequence shown here is derived from an EMBL/GenBank/DDBJ whole genome shotgun (WGS) entry which is preliminary data.</text>
</comment>
<keyword evidence="4" id="KW-1185">Reference proteome</keyword>
<dbReference type="PANTHER" id="PTHR33122">
    <property type="entry name" value="LIPID BINDING PROTEIN-RELATED"/>
    <property type="match status" value="1"/>
</dbReference>
<gene>
    <name evidence="3" type="ORF">LIER_14954</name>
</gene>
<feature type="chain" id="PRO_5043864741" description="Bifunctional inhibitor/plant lipid transfer protein/seed storage helical domain-containing protein" evidence="1">
    <location>
        <begin position="30"/>
        <end position="106"/>
    </location>
</feature>
<dbReference type="Proteomes" id="UP001454036">
    <property type="component" value="Unassembled WGS sequence"/>
</dbReference>
<organism evidence="3 4">
    <name type="scientific">Lithospermum erythrorhizon</name>
    <name type="common">Purple gromwell</name>
    <name type="synonym">Lithospermum officinale var. erythrorhizon</name>
    <dbReference type="NCBI Taxonomy" id="34254"/>
    <lineage>
        <taxon>Eukaryota</taxon>
        <taxon>Viridiplantae</taxon>
        <taxon>Streptophyta</taxon>
        <taxon>Embryophyta</taxon>
        <taxon>Tracheophyta</taxon>
        <taxon>Spermatophyta</taxon>
        <taxon>Magnoliopsida</taxon>
        <taxon>eudicotyledons</taxon>
        <taxon>Gunneridae</taxon>
        <taxon>Pentapetalae</taxon>
        <taxon>asterids</taxon>
        <taxon>lamiids</taxon>
        <taxon>Boraginales</taxon>
        <taxon>Boraginaceae</taxon>
        <taxon>Boraginoideae</taxon>
        <taxon>Lithospermeae</taxon>
        <taxon>Lithospermum</taxon>
    </lineage>
</organism>
<dbReference type="GO" id="GO:0009627">
    <property type="term" value="P:systemic acquired resistance"/>
    <property type="evidence" value="ECO:0007669"/>
    <property type="project" value="InterPro"/>
</dbReference>
<evidence type="ECO:0000313" key="4">
    <source>
        <dbReference type="Proteomes" id="UP001454036"/>
    </source>
</evidence>
<proteinExistence type="predicted"/>
<reference evidence="3 4" key="1">
    <citation type="submission" date="2024-01" db="EMBL/GenBank/DDBJ databases">
        <title>The complete chloroplast genome sequence of Lithospermum erythrorhizon: insights into the phylogenetic relationship among Boraginaceae species and the maternal lineages of purple gromwells.</title>
        <authorList>
            <person name="Okada T."/>
            <person name="Watanabe K."/>
        </authorList>
    </citation>
    <scope>NUCLEOTIDE SEQUENCE [LARGE SCALE GENOMIC DNA]</scope>
</reference>
<dbReference type="AlphaFoldDB" id="A0AAV3Q103"/>
<evidence type="ECO:0000259" key="2">
    <source>
        <dbReference type="SMART" id="SM00499"/>
    </source>
</evidence>
<dbReference type="InterPro" id="IPR039265">
    <property type="entry name" value="DIR1-like"/>
</dbReference>
<sequence>MGFVRSKFLVKLMALAAVMVLVMVEGNMGMELCNMDENGIRACRPYVTQPNPMEDPSEECCGALTKADLQCLCGYRNSFLLPSLGIDPALALALPKKCGLTPPTDC</sequence>
<feature type="domain" description="Bifunctional inhibitor/plant lipid transfer protein/seed storage helical" evidence="2">
    <location>
        <begin position="43"/>
        <end position="106"/>
    </location>
</feature>
<dbReference type="InterPro" id="IPR036312">
    <property type="entry name" value="Bifun_inhib/LTP/seed_sf"/>
</dbReference>
<dbReference type="Gene3D" id="1.10.110.10">
    <property type="entry name" value="Plant lipid-transfer and hydrophobic proteins"/>
    <property type="match status" value="1"/>
</dbReference>
<evidence type="ECO:0000256" key="1">
    <source>
        <dbReference type="SAM" id="SignalP"/>
    </source>
</evidence>
<dbReference type="CDD" id="cd04660">
    <property type="entry name" value="nsLTP_like"/>
    <property type="match status" value="1"/>
</dbReference>
<dbReference type="GO" id="GO:0005504">
    <property type="term" value="F:fatty acid binding"/>
    <property type="evidence" value="ECO:0007669"/>
    <property type="project" value="InterPro"/>
</dbReference>
<dbReference type="InterPro" id="IPR044741">
    <property type="entry name" value="NsLTP-like"/>
</dbReference>
<dbReference type="SMART" id="SM00499">
    <property type="entry name" value="AAI"/>
    <property type="match status" value="1"/>
</dbReference>
<keyword evidence="1" id="KW-0732">Signal</keyword>
<protein>
    <recommendedName>
        <fullName evidence="2">Bifunctional inhibitor/plant lipid transfer protein/seed storage helical domain-containing protein</fullName>
    </recommendedName>
</protein>
<dbReference type="InterPro" id="IPR016140">
    <property type="entry name" value="Bifunc_inhib/LTP/seed_store"/>
</dbReference>
<accession>A0AAV3Q103</accession>
<dbReference type="SUPFAM" id="SSF47699">
    <property type="entry name" value="Bifunctional inhibitor/lipid-transfer protein/seed storage 2S albumin"/>
    <property type="match status" value="1"/>
</dbReference>
<name>A0AAV3Q103_LITER</name>
<feature type="signal peptide" evidence="1">
    <location>
        <begin position="1"/>
        <end position="29"/>
    </location>
</feature>
<dbReference type="EMBL" id="BAABME010003178">
    <property type="protein sequence ID" value="GAA0157759.1"/>
    <property type="molecule type" value="Genomic_DNA"/>
</dbReference>
<evidence type="ECO:0000313" key="3">
    <source>
        <dbReference type="EMBL" id="GAA0157759.1"/>
    </source>
</evidence>